<dbReference type="Proteomes" id="UP000324222">
    <property type="component" value="Unassembled WGS sequence"/>
</dbReference>
<gene>
    <name evidence="1" type="ORF">E2C01_002511</name>
</gene>
<name>A0A5B7CMG3_PORTR</name>
<protein>
    <submittedName>
        <fullName evidence="1">Uncharacterized protein</fullName>
    </submittedName>
</protein>
<organism evidence="1 2">
    <name type="scientific">Portunus trituberculatus</name>
    <name type="common">Swimming crab</name>
    <name type="synonym">Neptunus trituberculatus</name>
    <dbReference type="NCBI Taxonomy" id="210409"/>
    <lineage>
        <taxon>Eukaryota</taxon>
        <taxon>Metazoa</taxon>
        <taxon>Ecdysozoa</taxon>
        <taxon>Arthropoda</taxon>
        <taxon>Crustacea</taxon>
        <taxon>Multicrustacea</taxon>
        <taxon>Malacostraca</taxon>
        <taxon>Eumalacostraca</taxon>
        <taxon>Eucarida</taxon>
        <taxon>Decapoda</taxon>
        <taxon>Pleocyemata</taxon>
        <taxon>Brachyura</taxon>
        <taxon>Eubrachyura</taxon>
        <taxon>Portunoidea</taxon>
        <taxon>Portunidae</taxon>
        <taxon>Portuninae</taxon>
        <taxon>Portunus</taxon>
    </lineage>
</organism>
<keyword evidence="2" id="KW-1185">Reference proteome</keyword>
<evidence type="ECO:0000313" key="1">
    <source>
        <dbReference type="EMBL" id="MPC09894.1"/>
    </source>
</evidence>
<accession>A0A5B7CMG3</accession>
<reference evidence="1 2" key="1">
    <citation type="submission" date="2019-05" db="EMBL/GenBank/DDBJ databases">
        <title>Another draft genome of Portunus trituberculatus and its Hox gene families provides insights of decapod evolution.</title>
        <authorList>
            <person name="Jeong J.-H."/>
            <person name="Song I."/>
            <person name="Kim S."/>
            <person name="Choi T."/>
            <person name="Kim D."/>
            <person name="Ryu S."/>
            <person name="Kim W."/>
        </authorList>
    </citation>
    <scope>NUCLEOTIDE SEQUENCE [LARGE SCALE GENOMIC DNA]</scope>
    <source>
        <tissue evidence="1">Muscle</tissue>
    </source>
</reference>
<proteinExistence type="predicted"/>
<comment type="caution">
    <text evidence="1">The sequence shown here is derived from an EMBL/GenBank/DDBJ whole genome shotgun (WGS) entry which is preliminary data.</text>
</comment>
<evidence type="ECO:0000313" key="2">
    <source>
        <dbReference type="Proteomes" id="UP000324222"/>
    </source>
</evidence>
<dbReference type="AlphaFoldDB" id="A0A5B7CMG3"/>
<sequence length="37" mass="4417">MVREQMFQNTGLGGKQDMVRERRVSERVWVSYWGSRG</sequence>
<dbReference type="EMBL" id="VSRR010000091">
    <property type="protein sequence ID" value="MPC09894.1"/>
    <property type="molecule type" value="Genomic_DNA"/>
</dbReference>